<dbReference type="AlphaFoldDB" id="A0A949JBL1"/>
<evidence type="ECO:0000313" key="3">
    <source>
        <dbReference type="EMBL" id="MBU7596801.1"/>
    </source>
</evidence>
<comment type="caution">
    <text evidence="3">The sequence shown here is derived from an EMBL/GenBank/DDBJ whole genome shotgun (WGS) entry which is preliminary data.</text>
</comment>
<feature type="region of interest" description="Disordered" evidence="1">
    <location>
        <begin position="1"/>
        <end position="128"/>
    </location>
</feature>
<feature type="region of interest" description="Disordered" evidence="1">
    <location>
        <begin position="176"/>
        <end position="213"/>
    </location>
</feature>
<proteinExistence type="predicted"/>
<dbReference type="EMBL" id="JAELVF020000001">
    <property type="protein sequence ID" value="MBU7596801.1"/>
    <property type="molecule type" value="Genomic_DNA"/>
</dbReference>
<gene>
    <name evidence="3" type="ORF">JGS22_003895</name>
</gene>
<feature type="compositionally biased region" description="Basic and acidic residues" evidence="1">
    <location>
        <begin position="192"/>
        <end position="203"/>
    </location>
</feature>
<keyword evidence="4" id="KW-1185">Reference proteome</keyword>
<sequence>MTDRRRAQGQAAQEDNPWAPPPTDRPDQPWQPRQQGHGGNGEGRDESGRDGSGQDSSGQDTSGRDPWGRGPSGRGGDEQREDSGRTKWGSQWSSRQPGRGNGVFGSSRGSGDDGGRGDRNGSRLRWDPRDPAQRHARYALISSMWSVFFALFNIPPVALLLGALALYWGISSLRGAPGAQSRKNAEGGAGDARGDTRFGHGDRNPAGPHGGAGRRPQLATAIVGIVVGSIGLLFVMSAFTVQVVYKDYYVCVDNALTTPTRQACDEHLPTQLRSILGEAD</sequence>
<evidence type="ECO:0008006" key="5">
    <source>
        <dbReference type="Google" id="ProtNLM"/>
    </source>
</evidence>
<feature type="transmembrane region" description="Helical" evidence="2">
    <location>
        <begin position="218"/>
        <end position="239"/>
    </location>
</feature>
<keyword evidence="2" id="KW-0472">Membrane</keyword>
<feature type="transmembrane region" description="Helical" evidence="2">
    <location>
        <begin position="144"/>
        <end position="170"/>
    </location>
</feature>
<evidence type="ECO:0000256" key="1">
    <source>
        <dbReference type="SAM" id="MobiDB-lite"/>
    </source>
</evidence>
<name>A0A949JBL1_9ACTN</name>
<dbReference type="RefSeq" id="WP_211042469.1">
    <property type="nucleotide sequence ID" value="NZ_JAELVF020000001.1"/>
</dbReference>
<feature type="compositionally biased region" description="Basic and acidic residues" evidence="1">
    <location>
        <begin position="110"/>
        <end position="128"/>
    </location>
</feature>
<protein>
    <recommendedName>
        <fullName evidence="5">Integral membrane protein</fullName>
    </recommendedName>
</protein>
<reference evidence="3" key="1">
    <citation type="submission" date="2021-06" db="EMBL/GenBank/DDBJ databases">
        <title>Sequencing of actinobacteria type strains.</title>
        <authorList>
            <person name="Nguyen G.-S."/>
            <person name="Wentzel A."/>
        </authorList>
    </citation>
    <scope>NUCLEOTIDE SEQUENCE</scope>
    <source>
        <strain evidence="3">P38-E01</strain>
    </source>
</reference>
<evidence type="ECO:0000313" key="4">
    <source>
        <dbReference type="Proteomes" id="UP000694501"/>
    </source>
</evidence>
<keyword evidence="2" id="KW-1133">Transmembrane helix</keyword>
<accession>A0A949JBL1</accession>
<keyword evidence="2" id="KW-0812">Transmembrane</keyword>
<organism evidence="3 4">
    <name type="scientific">Streptomyces tardus</name>
    <dbReference type="NCBI Taxonomy" id="2780544"/>
    <lineage>
        <taxon>Bacteria</taxon>
        <taxon>Bacillati</taxon>
        <taxon>Actinomycetota</taxon>
        <taxon>Actinomycetes</taxon>
        <taxon>Kitasatosporales</taxon>
        <taxon>Streptomycetaceae</taxon>
        <taxon>Streptomyces</taxon>
    </lineage>
</organism>
<evidence type="ECO:0000256" key="2">
    <source>
        <dbReference type="SAM" id="Phobius"/>
    </source>
</evidence>
<feature type="compositionally biased region" description="Basic and acidic residues" evidence="1">
    <location>
        <begin position="75"/>
        <end position="85"/>
    </location>
</feature>
<dbReference type="Proteomes" id="UP000694501">
    <property type="component" value="Unassembled WGS sequence"/>
</dbReference>